<dbReference type="Pfam" id="PF01535">
    <property type="entry name" value="PPR"/>
    <property type="match status" value="1"/>
</dbReference>
<feature type="repeat" description="PPR" evidence="2">
    <location>
        <begin position="351"/>
        <end position="385"/>
    </location>
</feature>
<proteinExistence type="predicted"/>
<dbReference type="Pfam" id="PF13041">
    <property type="entry name" value="PPR_2"/>
    <property type="match status" value="2"/>
</dbReference>
<reference evidence="3 4" key="1">
    <citation type="journal article" date="2017" name="Plant Biotechnol. J.">
        <title>A comprehensive draft genome sequence for lupin (Lupinus angustifolius), an emerging health food: insights into plant-microbe interactions and legume evolution.</title>
        <authorList>
            <person name="Hane J.K."/>
            <person name="Ming Y."/>
            <person name="Kamphuis L.G."/>
            <person name="Nelson M.N."/>
            <person name="Garg G."/>
            <person name="Atkins C.A."/>
            <person name="Bayer P.E."/>
            <person name="Bravo A."/>
            <person name="Bringans S."/>
            <person name="Cannon S."/>
            <person name="Edwards D."/>
            <person name="Foley R."/>
            <person name="Gao L.L."/>
            <person name="Harrison M.J."/>
            <person name="Huang W."/>
            <person name="Hurgobin B."/>
            <person name="Li S."/>
            <person name="Liu C.W."/>
            <person name="McGrath A."/>
            <person name="Morahan G."/>
            <person name="Murray J."/>
            <person name="Weller J."/>
            <person name="Jian J."/>
            <person name="Singh K.B."/>
        </authorList>
    </citation>
    <scope>NUCLEOTIDE SEQUENCE [LARGE SCALE GENOMIC DNA]</scope>
    <source>
        <strain evidence="4">cv. Tanjil</strain>
        <tissue evidence="3">Whole plant</tissue>
    </source>
</reference>
<evidence type="ECO:0000313" key="4">
    <source>
        <dbReference type="Proteomes" id="UP000188354"/>
    </source>
</evidence>
<dbReference type="EMBL" id="CM007367">
    <property type="protein sequence ID" value="OIW08694.1"/>
    <property type="molecule type" value="Genomic_DNA"/>
</dbReference>
<accession>A0A4P1RE17</accession>
<dbReference type="PROSITE" id="PS51375">
    <property type="entry name" value="PPR"/>
    <property type="match status" value="4"/>
</dbReference>
<dbReference type="NCBIfam" id="TIGR00756">
    <property type="entry name" value="PPR"/>
    <property type="match status" value="4"/>
</dbReference>
<dbReference type="PANTHER" id="PTHR45613:SF473">
    <property type="entry name" value="PENTACOTRIPEPTIDE-REPEAT REGION OF PRORP DOMAIN-CONTAINING PROTEIN"/>
    <property type="match status" value="1"/>
</dbReference>
<name>A0A4P1RE17_LUPAN</name>
<protein>
    <recommendedName>
        <fullName evidence="5">Pentacotripeptide-repeat region of PRORP domain-containing protein</fullName>
    </recommendedName>
</protein>
<dbReference type="InterPro" id="IPR002885">
    <property type="entry name" value="PPR_rpt"/>
</dbReference>
<dbReference type="Proteomes" id="UP000188354">
    <property type="component" value="Chromosome LG07"/>
</dbReference>
<keyword evidence="1" id="KW-0677">Repeat</keyword>
<dbReference type="InterPro" id="IPR011990">
    <property type="entry name" value="TPR-like_helical_dom_sf"/>
</dbReference>
<sequence length="491" mass="55904">MAIQHLQRFKIESQLVKPFSPLFFFSSSSSTTTTTSNDDTKTQTLISILTHQRSKSRWNALRSLCPNGIDPIQFSQITLQLKNNPHLALRFFNWTQSNSICHHTLSSYSTIIHLFARARLYKHAYHTIRIAIRTSEYDDEHCRFDSPPLNLFETLVKTYQRCGSSPFVFDLLTKACLESKKLDPSIEIVRMLLSRGISPKVTTLNSLIFRVCKSRGFDAGYAIYREIFRLDRSKCEISKRGSGFKVNPNVHTYNELMLCCYQDALFEKVGEIWNEMECARNAYSYTLMMASLCDEGRVEDAEKLWEEMRNEGIEPDVISYNTMMGGFCRIGDVGRAEEFYREMTSGGIESTASTYDHLVNGYCIIEDVDSAVLVYKDMYRKDFCPVASTLDAMTSLLCDKGRGKEALKLVRNAIGKFGLVPKGNSYEVLIKGLCAEGRVEEAFKVQAEMVGKGFQPNSEIYGAFIDWHVRQGNEELAGALREEMLQTQIQS</sequence>
<feature type="repeat" description="PPR" evidence="2">
    <location>
        <begin position="281"/>
        <end position="315"/>
    </location>
</feature>
<feature type="repeat" description="PPR" evidence="2">
    <location>
        <begin position="422"/>
        <end position="456"/>
    </location>
</feature>
<dbReference type="Gene3D" id="1.25.40.10">
    <property type="entry name" value="Tetratricopeptide repeat domain"/>
    <property type="match status" value="3"/>
</dbReference>
<feature type="repeat" description="PPR" evidence="2">
    <location>
        <begin position="316"/>
        <end position="350"/>
    </location>
</feature>
<dbReference type="KEGG" id="lang:109352821"/>
<dbReference type="PANTHER" id="PTHR45613">
    <property type="entry name" value="PENTATRICOPEPTIDE REPEAT-CONTAINING PROTEIN"/>
    <property type="match status" value="1"/>
</dbReference>
<dbReference type="Gramene" id="OIW08694">
    <property type="protein sequence ID" value="OIW08694"/>
    <property type="gene ID" value="TanjilG_03370"/>
</dbReference>
<keyword evidence="4" id="KW-1185">Reference proteome</keyword>
<dbReference type="AlphaFoldDB" id="A0A4P1RE17"/>
<evidence type="ECO:0000313" key="3">
    <source>
        <dbReference type="EMBL" id="OIW08694.1"/>
    </source>
</evidence>
<evidence type="ECO:0000256" key="1">
    <source>
        <dbReference type="ARBA" id="ARBA00022737"/>
    </source>
</evidence>
<evidence type="ECO:0008006" key="5">
    <source>
        <dbReference type="Google" id="ProtNLM"/>
    </source>
</evidence>
<evidence type="ECO:0000256" key="2">
    <source>
        <dbReference type="PROSITE-ProRule" id="PRU00708"/>
    </source>
</evidence>
<gene>
    <name evidence="3" type="ORF">TanjilG_03370</name>
</gene>
<dbReference type="OrthoDB" id="185373at2759"/>
<organism evidence="3 4">
    <name type="scientific">Lupinus angustifolius</name>
    <name type="common">Narrow-leaved blue lupine</name>
    <dbReference type="NCBI Taxonomy" id="3871"/>
    <lineage>
        <taxon>Eukaryota</taxon>
        <taxon>Viridiplantae</taxon>
        <taxon>Streptophyta</taxon>
        <taxon>Embryophyta</taxon>
        <taxon>Tracheophyta</taxon>
        <taxon>Spermatophyta</taxon>
        <taxon>Magnoliopsida</taxon>
        <taxon>eudicotyledons</taxon>
        <taxon>Gunneridae</taxon>
        <taxon>Pentapetalae</taxon>
        <taxon>rosids</taxon>
        <taxon>fabids</taxon>
        <taxon>Fabales</taxon>
        <taxon>Fabaceae</taxon>
        <taxon>Papilionoideae</taxon>
        <taxon>50 kb inversion clade</taxon>
        <taxon>genistoids sensu lato</taxon>
        <taxon>core genistoids</taxon>
        <taxon>Genisteae</taxon>
        <taxon>Lupinus</taxon>
    </lineage>
</organism>